<keyword evidence="1" id="KW-0732">Signal</keyword>
<dbReference type="AlphaFoldDB" id="A0ABD2NFM7"/>
<name>A0ABD2NFM7_9CUCU</name>
<reference evidence="2 3" key="1">
    <citation type="journal article" date="2021" name="BMC Biol.">
        <title>Horizontally acquired antibacterial genes associated with adaptive radiation of ladybird beetles.</title>
        <authorList>
            <person name="Li H.S."/>
            <person name="Tang X.F."/>
            <person name="Huang Y.H."/>
            <person name="Xu Z.Y."/>
            <person name="Chen M.L."/>
            <person name="Du X.Y."/>
            <person name="Qiu B.Y."/>
            <person name="Chen P.T."/>
            <person name="Zhang W."/>
            <person name="Slipinski A."/>
            <person name="Escalona H.E."/>
            <person name="Waterhouse R.M."/>
            <person name="Zwick A."/>
            <person name="Pang H."/>
        </authorList>
    </citation>
    <scope>NUCLEOTIDE SEQUENCE [LARGE SCALE GENOMIC DNA]</scope>
    <source>
        <strain evidence="2">SYSU2018</strain>
    </source>
</reference>
<evidence type="ECO:0000313" key="2">
    <source>
        <dbReference type="EMBL" id="KAL3277578.1"/>
    </source>
</evidence>
<comment type="caution">
    <text evidence="2">The sequence shown here is derived from an EMBL/GenBank/DDBJ whole genome shotgun (WGS) entry which is preliminary data.</text>
</comment>
<gene>
    <name evidence="2" type="ORF">HHI36_012921</name>
</gene>
<evidence type="ECO:0000256" key="1">
    <source>
        <dbReference type="SAM" id="SignalP"/>
    </source>
</evidence>
<proteinExistence type="predicted"/>
<dbReference type="EMBL" id="JABFTP020000103">
    <property type="protein sequence ID" value="KAL3277578.1"/>
    <property type="molecule type" value="Genomic_DNA"/>
</dbReference>
<feature type="chain" id="PRO_5044835976" description="Lipoprotein" evidence="1">
    <location>
        <begin position="22"/>
        <end position="174"/>
    </location>
</feature>
<sequence>MVNKGSLTFVCMFLIFGICDCQKKKDPVQGILTKTSKAINITNTKFKDVIKGTINAPLKPLDWTGVKLEESVVSSTKVIGKFSNAAGKKIKKLGKYLQKKETKFLNCIKQEQFDPVKAIIVDFSTCITSKTDSVNKIIQNSLKQLNNTSTIFKKIVLIPKCESAKCYADYSSGK</sequence>
<evidence type="ECO:0000313" key="3">
    <source>
        <dbReference type="Proteomes" id="UP001516400"/>
    </source>
</evidence>
<evidence type="ECO:0008006" key="4">
    <source>
        <dbReference type="Google" id="ProtNLM"/>
    </source>
</evidence>
<keyword evidence="3" id="KW-1185">Reference proteome</keyword>
<accession>A0ABD2NFM7</accession>
<protein>
    <recommendedName>
        <fullName evidence="4">Lipoprotein</fullName>
    </recommendedName>
</protein>
<organism evidence="2 3">
    <name type="scientific">Cryptolaemus montrouzieri</name>
    <dbReference type="NCBI Taxonomy" id="559131"/>
    <lineage>
        <taxon>Eukaryota</taxon>
        <taxon>Metazoa</taxon>
        <taxon>Ecdysozoa</taxon>
        <taxon>Arthropoda</taxon>
        <taxon>Hexapoda</taxon>
        <taxon>Insecta</taxon>
        <taxon>Pterygota</taxon>
        <taxon>Neoptera</taxon>
        <taxon>Endopterygota</taxon>
        <taxon>Coleoptera</taxon>
        <taxon>Polyphaga</taxon>
        <taxon>Cucujiformia</taxon>
        <taxon>Coccinelloidea</taxon>
        <taxon>Coccinellidae</taxon>
        <taxon>Scymninae</taxon>
        <taxon>Scymnini</taxon>
        <taxon>Cryptolaemus</taxon>
    </lineage>
</organism>
<feature type="signal peptide" evidence="1">
    <location>
        <begin position="1"/>
        <end position="21"/>
    </location>
</feature>
<dbReference type="Proteomes" id="UP001516400">
    <property type="component" value="Unassembled WGS sequence"/>
</dbReference>